<comment type="caution">
    <text evidence="1">The sequence shown here is derived from an EMBL/GenBank/DDBJ whole genome shotgun (WGS) entry which is preliminary data.</text>
</comment>
<evidence type="ECO:0000313" key="1">
    <source>
        <dbReference type="EMBL" id="TQD93480.1"/>
    </source>
</evidence>
<dbReference type="Proteomes" id="UP000315295">
    <property type="component" value="Unassembled WGS sequence"/>
</dbReference>
<evidence type="ECO:0000313" key="2">
    <source>
        <dbReference type="Proteomes" id="UP000315295"/>
    </source>
</evidence>
<organism evidence="1 2">
    <name type="scientific">Malus baccata</name>
    <name type="common">Siberian crab apple</name>
    <name type="synonym">Pyrus baccata</name>
    <dbReference type="NCBI Taxonomy" id="106549"/>
    <lineage>
        <taxon>Eukaryota</taxon>
        <taxon>Viridiplantae</taxon>
        <taxon>Streptophyta</taxon>
        <taxon>Embryophyta</taxon>
        <taxon>Tracheophyta</taxon>
        <taxon>Spermatophyta</taxon>
        <taxon>Magnoliopsida</taxon>
        <taxon>eudicotyledons</taxon>
        <taxon>Gunneridae</taxon>
        <taxon>Pentapetalae</taxon>
        <taxon>rosids</taxon>
        <taxon>fabids</taxon>
        <taxon>Rosales</taxon>
        <taxon>Rosaceae</taxon>
        <taxon>Amygdaloideae</taxon>
        <taxon>Maleae</taxon>
        <taxon>Malus</taxon>
    </lineage>
</organism>
<keyword evidence="2" id="KW-1185">Reference proteome</keyword>
<proteinExistence type="predicted"/>
<reference evidence="1 2" key="1">
    <citation type="journal article" date="2019" name="G3 (Bethesda)">
        <title>Sequencing of a Wild Apple (Malus baccata) Genome Unravels the Differences Between Cultivated and Wild Apple Species Regarding Disease Resistance and Cold Tolerance.</title>
        <authorList>
            <person name="Chen X."/>
        </authorList>
    </citation>
    <scope>NUCLEOTIDE SEQUENCE [LARGE SCALE GENOMIC DNA]</scope>
    <source>
        <strain evidence="2">cv. Shandingzi</strain>
        <tissue evidence="1">Leaves</tissue>
    </source>
</reference>
<gene>
    <name evidence="1" type="ORF">C1H46_020901</name>
</gene>
<sequence length="74" mass="8368">MSERTVPVVKTSPISLYLRLPQQRHTLSALLSQHFFISENAFPKNPLESLCIPHSLGYSCEQPIQSKSISYHKG</sequence>
<dbReference type="AlphaFoldDB" id="A0A540M3Y9"/>
<name>A0A540M3Y9_MALBA</name>
<protein>
    <submittedName>
        <fullName evidence="1">Uncharacterized protein</fullName>
    </submittedName>
</protein>
<accession>A0A540M3Y9</accession>
<dbReference type="EMBL" id="VIEB01000366">
    <property type="protein sequence ID" value="TQD93480.1"/>
    <property type="molecule type" value="Genomic_DNA"/>
</dbReference>